<dbReference type="Proteomes" id="UP000538566">
    <property type="component" value="Unassembled WGS sequence"/>
</dbReference>
<gene>
    <name evidence="2" type="ORF">GGR37_004061</name>
</gene>
<keyword evidence="3" id="KW-1185">Reference proteome</keyword>
<dbReference type="EMBL" id="JACHOA010000012">
    <property type="protein sequence ID" value="MBB4615757.1"/>
    <property type="molecule type" value="Genomic_DNA"/>
</dbReference>
<dbReference type="AlphaFoldDB" id="A0A7W7AEW0"/>
<proteinExistence type="predicted"/>
<comment type="caution">
    <text evidence="2">The sequence shown here is derived from an EMBL/GenBank/DDBJ whole genome shotgun (WGS) entry which is preliminary data.</text>
</comment>
<evidence type="ECO:0000259" key="1">
    <source>
        <dbReference type="Pfam" id="PF13020"/>
    </source>
</evidence>
<organism evidence="2 3">
    <name type="scientific">Novosphingobium taihuense</name>
    <dbReference type="NCBI Taxonomy" id="260085"/>
    <lineage>
        <taxon>Bacteria</taxon>
        <taxon>Pseudomonadati</taxon>
        <taxon>Pseudomonadota</taxon>
        <taxon>Alphaproteobacteria</taxon>
        <taxon>Sphingomonadales</taxon>
        <taxon>Sphingomonadaceae</taxon>
        <taxon>Novosphingobium</taxon>
    </lineage>
</organism>
<evidence type="ECO:0000313" key="2">
    <source>
        <dbReference type="EMBL" id="MBB4615757.1"/>
    </source>
</evidence>
<dbReference type="InterPro" id="IPR024975">
    <property type="entry name" value="NOV_C"/>
</dbReference>
<accession>A0A7W7AEW0</accession>
<feature type="domain" description="Protein NO VEIN C-terminal" evidence="1">
    <location>
        <begin position="171"/>
        <end position="267"/>
    </location>
</feature>
<reference evidence="2 3" key="1">
    <citation type="submission" date="2020-08" db="EMBL/GenBank/DDBJ databases">
        <title>Genomic Encyclopedia of Type Strains, Phase IV (KMG-IV): sequencing the most valuable type-strain genomes for metagenomic binning, comparative biology and taxonomic classification.</title>
        <authorList>
            <person name="Goeker M."/>
        </authorList>
    </citation>
    <scope>NUCLEOTIDE SEQUENCE [LARGE SCALE GENOMIC DNA]</scope>
    <source>
        <strain evidence="2 3">DSM 17507</strain>
    </source>
</reference>
<dbReference type="OrthoDB" id="9788621at2"/>
<dbReference type="RefSeq" id="WP_144907942.1">
    <property type="nucleotide sequence ID" value="NZ_JACHOA010000012.1"/>
</dbReference>
<evidence type="ECO:0000313" key="3">
    <source>
        <dbReference type="Proteomes" id="UP000538566"/>
    </source>
</evidence>
<sequence>MSGSDWTDHEIDLIVADYFAMLALDIAERPYVKADHNRALQALIGRSKGSIEFKHQNISAVLLGFGQPWIPGYKPAMNFQAALVDGVRRWLDSHPDWLAPREWWRPSVVAEVGEGQGQAVLRSDLPTLWIGPPPTQRNEPPPVDPRVLETFGRKWDVAARDARNRALGKAGEALVLHHERTSLTHAGREDLADKVRWTSEQDGDGYGYDILSFEPDGRERLLEVKTTNGWERTPFHISANEIAIAEARANDWHLVRLWNFAREPKAFALRPPLSAHAELTPTSFLASLNFLPA</sequence>
<protein>
    <recommendedName>
        <fullName evidence="1">Protein NO VEIN C-terminal domain-containing protein</fullName>
    </recommendedName>
</protein>
<name>A0A7W7AEW0_9SPHN</name>
<dbReference type="Pfam" id="PF13020">
    <property type="entry name" value="NOV_C"/>
    <property type="match status" value="1"/>
</dbReference>